<dbReference type="SUPFAM" id="SSF55874">
    <property type="entry name" value="ATPase domain of HSP90 chaperone/DNA topoisomerase II/histidine kinase"/>
    <property type="match status" value="1"/>
</dbReference>
<dbReference type="SUPFAM" id="SSF47384">
    <property type="entry name" value="Homodimeric domain of signal transducing histidine kinase"/>
    <property type="match status" value="1"/>
</dbReference>
<evidence type="ECO:0000256" key="4">
    <source>
        <dbReference type="ARBA" id="ARBA00022679"/>
    </source>
</evidence>
<dbReference type="PANTHER" id="PTHR42878:SF15">
    <property type="entry name" value="BACTERIOPHYTOCHROME"/>
    <property type="match status" value="1"/>
</dbReference>
<sequence>MSDAWVLSDEAQRCPAGRLPRYCTGSAHTADLHATVQRLRSFNRSVSHDLRGPLGAMGGAARLAIDAISRSDTSRALRLLTATARQADMLAGLVNDLLAMAEADEFSEADVPLDLAAHEALAQLAMSAPDGRAPVACVRIGPMPVALASAGLIRQVFVNLIGNALKFSSRAADPCVEVDATAGDDGIHVVVKDNGVGFDASAAATLFQPFHRLHGNDFPGSGVGLSLVKRIVERHGGRVWAQSLPGQGASFHFTIRAARQSPEGDNE</sequence>
<evidence type="ECO:0000256" key="3">
    <source>
        <dbReference type="ARBA" id="ARBA00022553"/>
    </source>
</evidence>
<gene>
    <name evidence="7" type="ORF">DZC73_15965</name>
</gene>
<dbReference type="InterPro" id="IPR004358">
    <property type="entry name" value="Sig_transdc_His_kin-like_C"/>
</dbReference>
<dbReference type="InterPro" id="IPR050351">
    <property type="entry name" value="BphY/WalK/GraS-like"/>
</dbReference>
<dbReference type="PANTHER" id="PTHR42878">
    <property type="entry name" value="TWO-COMPONENT HISTIDINE KINASE"/>
    <property type="match status" value="1"/>
</dbReference>
<dbReference type="GO" id="GO:0000155">
    <property type="term" value="F:phosphorelay sensor kinase activity"/>
    <property type="evidence" value="ECO:0007669"/>
    <property type="project" value="InterPro"/>
</dbReference>
<dbReference type="GO" id="GO:0030295">
    <property type="term" value="F:protein kinase activator activity"/>
    <property type="evidence" value="ECO:0007669"/>
    <property type="project" value="TreeGrafter"/>
</dbReference>
<keyword evidence="5 7" id="KW-0418">Kinase</keyword>
<dbReference type="EC" id="2.7.13.3" evidence="2"/>
<dbReference type="Pfam" id="PF02518">
    <property type="entry name" value="HATPase_c"/>
    <property type="match status" value="1"/>
</dbReference>
<dbReference type="InterPro" id="IPR036097">
    <property type="entry name" value="HisK_dim/P_sf"/>
</dbReference>
<dbReference type="InterPro" id="IPR003661">
    <property type="entry name" value="HisK_dim/P_dom"/>
</dbReference>
<dbReference type="CDD" id="cd00082">
    <property type="entry name" value="HisKA"/>
    <property type="match status" value="1"/>
</dbReference>
<evidence type="ECO:0000259" key="6">
    <source>
        <dbReference type="PROSITE" id="PS50109"/>
    </source>
</evidence>
<comment type="catalytic activity">
    <reaction evidence="1">
        <text>ATP + protein L-histidine = ADP + protein N-phospho-L-histidine.</text>
        <dbReference type="EC" id="2.7.13.3"/>
    </reaction>
</comment>
<dbReference type="InterPro" id="IPR003594">
    <property type="entry name" value="HATPase_dom"/>
</dbReference>
<accession>A0A3N7HN62</accession>
<dbReference type="OrthoDB" id="9808408at2"/>
<dbReference type="SMART" id="SM00388">
    <property type="entry name" value="HisKA"/>
    <property type="match status" value="1"/>
</dbReference>
<organism evidence="7 8">
    <name type="scientific">Piscinibacter terrae</name>
    <dbReference type="NCBI Taxonomy" id="2496871"/>
    <lineage>
        <taxon>Bacteria</taxon>
        <taxon>Pseudomonadati</taxon>
        <taxon>Pseudomonadota</taxon>
        <taxon>Betaproteobacteria</taxon>
        <taxon>Burkholderiales</taxon>
        <taxon>Sphaerotilaceae</taxon>
        <taxon>Piscinibacter</taxon>
    </lineage>
</organism>
<dbReference type="GO" id="GO:0000156">
    <property type="term" value="F:phosphorelay response regulator activity"/>
    <property type="evidence" value="ECO:0007669"/>
    <property type="project" value="TreeGrafter"/>
</dbReference>
<dbReference type="AlphaFoldDB" id="A0A3N7HN62"/>
<protein>
    <recommendedName>
        <fullName evidence="2">histidine kinase</fullName>
        <ecNumber evidence="2">2.7.13.3</ecNumber>
    </recommendedName>
</protein>
<proteinExistence type="predicted"/>
<feature type="domain" description="Histidine kinase" evidence="6">
    <location>
        <begin position="45"/>
        <end position="259"/>
    </location>
</feature>
<dbReference type="Gene3D" id="3.30.565.10">
    <property type="entry name" value="Histidine kinase-like ATPase, C-terminal domain"/>
    <property type="match status" value="1"/>
</dbReference>
<dbReference type="Proteomes" id="UP000267464">
    <property type="component" value="Unassembled WGS sequence"/>
</dbReference>
<keyword evidence="3" id="KW-0597">Phosphoprotein</keyword>
<comment type="caution">
    <text evidence="7">The sequence shown here is derived from an EMBL/GenBank/DDBJ whole genome shotgun (WGS) entry which is preliminary data.</text>
</comment>
<dbReference type="PROSITE" id="PS50109">
    <property type="entry name" value="HIS_KIN"/>
    <property type="match status" value="1"/>
</dbReference>
<dbReference type="InterPro" id="IPR005467">
    <property type="entry name" value="His_kinase_dom"/>
</dbReference>
<dbReference type="EMBL" id="QUSW01000004">
    <property type="protein sequence ID" value="RQP23628.1"/>
    <property type="molecule type" value="Genomic_DNA"/>
</dbReference>
<dbReference type="RefSeq" id="WP_124541348.1">
    <property type="nucleotide sequence ID" value="NZ_QUSW01000004.1"/>
</dbReference>
<reference evidence="7 8" key="1">
    <citation type="submission" date="2018-08" db="EMBL/GenBank/DDBJ databases">
        <authorList>
            <person name="Khan S.A."/>
            <person name="Jeon C.O."/>
            <person name="Chun B.H."/>
            <person name="Jeong S.E."/>
        </authorList>
    </citation>
    <scope>NUCLEOTIDE SEQUENCE [LARGE SCALE GENOMIC DNA]</scope>
    <source>
        <strain evidence="7 8">S-16</strain>
    </source>
</reference>
<evidence type="ECO:0000256" key="2">
    <source>
        <dbReference type="ARBA" id="ARBA00012438"/>
    </source>
</evidence>
<dbReference type="Pfam" id="PF00512">
    <property type="entry name" value="HisKA"/>
    <property type="match status" value="1"/>
</dbReference>
<dbReference type="GO" id="GO:0007234">
    <property type="term" value="P:osmosensory signaling via phosphorelay pathway"/>
    <property type="evidence" value="ECO:0007669"/>
    <property type="project" value="TreeGrafter"/>
</dbReference>
<name>A0A3N7HN62_9BURK</name>
<evidence type="ECO:0000313" key="7">
    <source>
        <dbReference type="EMBL" id="RQP23628.1"/>
    </source>
</evidence>
<keyword evidence="8" id="KW-1185">Reference proteome</keyword>
<evidence type="ECO:0000256" key="1">
    <source>
        <dbReference type="ARBA" id="ARBA00000085"/>
    </source>
</evidence>
<evidence type="ECO:0000313" key="8">
    <source>
        <dbReference type="Proteomes" id="UP000267464"/>
    </source>
</evidence>
<dbReference type="PRINTS" id="PR00344">
    <property type="entry name" value="BCTRLSENSOR"/>
</dbReference>
<keyword evidence="4" id="KW-0808">Transferase</keyword>
<dbReference type="InterPro" id="IPR036890">
    <property type="entry name" value="HATPase_C_sf"/>
</dbReference>
<dbReference type="Gene3D" id="1.10.287.130">
    <property type="match status" value="1"/>
</dbReference>
<reference evidence="7 8" key="2">
    <citation type="submission" date="2018-12" db="EMBL/GenBank/DDBJ databases">
        <title>Rhizobacter gummiphilus sp. nov., a rubber-degrading bacterium isolated from the soil of a botanical garden in Japan.</title>
        <authorList>
            <person name="Shunsuke S.S."/>
        </authorList>
    </citation>
    <scope>NUCLEOTIDE SEQUENCE [LARGE SCALE GENOMIC DNA]</scope>
    <source>
        <strain evidence="7 8">S-16</strain>
    </source>
</reference>
<evidence type="ECO:0000256" key="5">
    <source>
        <dbReference type="ARBA" id="ARBA00022777"/>
    </source>
</evidence>
<dbReference type="SMART" id="SM00387">
    <property type="entry name" value="HATPase_c"/>
    <property type="match status" value="1"/>
</dbReference>